<dbReference type="InterPro" id="IPR038305">
    <property type="entry name" value="HeLo_sf"/>
</dbReference>
<dbReference type="PANTHER" id="PTHR37542">
    <property type="entry name" value="HELO DOMAIN-CONTAINING PROTEIN-RELATED"/>
    <property type="match status" value="1"/>
</dbReference>
<evidence type="ECO:0000259" key="1">
    <source>
        <dbReference type="Pfam" id="PF14479"/>
    </source>
</evidence>
<feature type="domain" description="Prion-inhibition and propagation HeLo" evidence="1">
    <location>
        <begin position="8"/>
        <end position="193"/>
    </location>
</feature>
<dbReference type="EMBL" id="ML737117">
    <property type="protein sequence ID" value="KAE8346131.1"/>
    <property type="molecule type" value="Genomic_DNA"/>
</dbReference>
<dbReference type="AlphaFoldDB" id="A0A5N6YL70"/>
<protein>
    <recommendedName>
        <fullName evidence="1">Prion-inhibition and propagation HeLo domain-containing protein</fullName>
    </recommendedName>
</protein>
<dbReference type="Gene3D" id="1.20.120.1020">
    <property type="entry name" value="Prion-inhibition and propagation, HeLo domain"/>
    <property type="match status" value="1"/>
</dbReference>
<name>A0A5N6YL70_9EURO</name>
<dbReference type="Gene3D" id="1.10.510.10">
    <property type="entry name" value="Transferase(Phosphotransferase) domain 1"/>
    <property type="match status" value="1"/>
</dbReference>
<dbReference type="Pfam" id="PF14479">
    <property type="entry name" value="HeLo"/>
    <property type="match status" value="1"/>
</dbReference>
<dbReference type="InterPro" id="IPR029498">
    <property type="entry name" value="HeLo_dom"/>
</dbReference>
<dbReference type="Proteomes" id="UP000325558">
    <property type="component" value="Unassembled WGS sequence"/>
</dbReference>
<gene>
    <name evidence="2" type="ORF">BDV24DRAFT_158928</name>
</gene>
<sequence length="619" mass="71521">MSGPDVIGVISAVFALPGVIKSCIDLLDLAYSARSAESHIEDLLVHLQWQRIQFYCWVQQSGFANLIIRYEARPDCTMSDLLQLLPQELRFEFVLSHIARSIANMSQRLRTSQTILERYATSCPSGSWTDKLRRALNPSQQALAETVATTREPPKLDFLTRLRWVASDEKKLTQLVGELRSYNAELKDILPTLLRGPLERQIGIVLVASRSLTTRIAGVQDGFQELELYKDFCQHQGMARLLEQGREIEDFDRASHEADEDSTASHSERRIFRGVCAEPGLYRDVSEFRLVARDSLQPTSREYTLDGNIPVVIEWRYYSSGTSREDLAYLDLRVHMLAMQLKQSSTLEGVNVLPCRGHFLDKANHRYGLVFQFPEGTHTSAPITLQVRLVEDLQAKPRVYRDYEDRLRAAHTLIITMYQLLCANWLHKNLTSENILIFEDSPHPFNLPVPHIGGFDFTRRDADLEMTESFASHYKTAYASIEKRLYWHPDRSARFEKELRGKDRSRPPQPTEKYRRQYDVYSLGVVLLEIGLWCPLKRIWKDCREDFDKFLSELTHTYTPQLRGRMGRVYADIVRCCLEYDFGGDLGTRVPGLEEDAVERRRFLEQFNTLVVCRIEQLV</sequence>
<organism evidence="2">
    <name type="scientific">Aspergillus arachidicola</name>
    <dbReference type="NCBI Taxonomy" id="656916"/>
    <lineage>
        <taxon>Eukaryota</taxon>
        <taxon>Fungi</taxon>
        <taxon>Dikarya</taxon>
        <taxon>Ascomycota</taxon>
        <taxon>Pezizomycotina</taxon>
        <taxon>Eurotiomycetes</taxon>
        <taxon>Eurotiomycetidae</taxon>
        <taxon>Eurotiales</taxon>
        <taxon>Aspergillaceae</taxon>
        <taxon>Aspergillus</taxon>
        <taxon>Aspergillus subgen. Circumdati</taxon>
    </lineage>
</organism>
<dbReference type="OrthoDB" id="4499372at2759"/>
<accession>A0A5N6YL70</accession>
<dbReference type="SUPFAM" id="SSF56112">
    <property type="entry name" value="Protein kinase-like (PK-like)"/>
    <property type="match status" value="1"/>
</dbReference>
<proteinExistence type="predicted"/>
<reference evidence="2" key="1">
    <citation type="submission" date="2019-04" db="EMBL/GenBank/DDBJ databases">
        <title>Friends and foes A comparative genomics study of 23 Aspergillus species from section Flavi.</title>
        <authorList>
            <consortium name="DOE Joint Genome Institute"/>
            <person name="Kjaerbolling I."/>
            <person name="Vesth T."/>
            <person name="Frisvad J.C."/>
            <person name="Nybo J.L."/>
            <person name="Theobald S."/>
            <person name="Kildgaard S."/>
            <person name="Isbrandt T."/>
            <person name="Kuo A."/>
            <person name="Sato A."/>
            <person name="Lyhne E.K."/>
            <person name="Kogle M.E."/>
            <person name="Wiebenga A."/>
            <person name="Kun R.S."/>
            <person name="Lubbers R.J."/>
            <person name="Makela M.R."/>
            <person name="Barry K."/>
            <person name="Chovatia M."/>
            <person name="Clum A."/>
            <person name="Daum C."/>
            <person name="Haridas S."/>
            <person name="He G."/>
            <person name="LaButti K."/>
            <person name="Lipzen A."/>
            <person name="Mondo S."/>
            <person name="Riley R."/>
            <person name="Salamov A."/>
            <person name="Simmons B.A."/>
            <person name="Magnuson J.K."/>
            <person name="Henrissat B."/>
            <person name="Mortensen U.H."/>
            <person name="Larsen T.O."/>
            <person name="Devries R.P."/>
            <person name="Grigoriev I.V."/>
            <person name="Machida M."/>
            <person name="Baker S.E."/>
            <person name="Andersen M.R."/>
        </authorList>
    </citation>
    <scope>NUCLEOTIDE SEQUENCE</scope>
    <source>
        <strain evidence="2">CBS 117612</strain>
    </source>
</reference>
<dbReference type="PANTHER" id="PTHR37542:SF1">
    <property type="entry name" value="PRION-INHIBITION AND PROPAGATION HELO DOMAIN-CONTAINING PROTEIN"/>
    <property type="match status" value="1"/>
</dbReference>
<evidence type="ECO:0000313" key="2">
    <source>
        <dbReference type="EMBL" id="KAE8346131.1"/>
    </source>
</evidence>
<dbReference type="InterPro" id="IPR011009">
    <property type="entry name" value="Kinase-like_dom_sf"/>
</dbReference>